<dbReference type="CDD" id="cd12173">
    <property type="entry name" value="PGDH_4"/>
    <property type="match status" value="1"/>
</dbReference>
<comment type="similarity">
    <text evidence="3">Belongs to the D-isomer specific 2-hydroxyacid dehydrogenase family.</text>
</comment>
<dbReference type="Gene3D" id="3.40.50.720">
    <property type="entry name" value="NAD(P)-binding Rossmann-like Domain"/>
    <property type="match status" value="2"/>
</dbReference>
<dbReference type="SUPFAM" id="SSF52283">
    <property type="entry name" value="Formate/glycerate dehydrogenase catalytic domain-like"/>
    <property type="match status" value="1"/>
</dbReference>
<evidence type="ECO:0000256" key="1">
    <source>
        <dbReference type="ARBA" id="ARBA00023002"/>
    </source>
</evidence>
<accession>A0A2N5C246</accession>
<dbReference type="InterPro" id="IPR036291">
    <property type="entry name" value="NAD(P)-bd_dom_sf"/>
</dbReference>
<evidence type="ECO:0000259" key="4">
    <source>
        <dbReference type="Pfam" id="PF00389"/>
    </source>
</evidence>
<dbReference type="Proteomes" id="UP000234341">
    <property type="component" value="Unassembled WGS sequence"/>
</dbReference>
<evidence type="ECO:0000313" key="6">
    <source>
        <dbReference type="EMBL" id="PLP96293.1"/>
    </source>
</evidence>
<proteinExistence type="inferred from homology"/>
<feature type="domain" description="D-isomer specific 2-hydroxyacid dehydrogenase catalytic" evidence="4">
    <location>
        <begin position="16"/>
        <end position="328"/>
    </location>
</feature>
<protein>
    <submittedName>
        <fullName evidence="6">Hydroxyacid dehydrogenase</fullName>
    </submittedName>
</protein>
<dbReference type="Pfam" id="PF02826">
    <property type="entry name" value="2-Hacid_dh_C"/>
    <property type="match status" value="1"/>
</dbReference>
<dbReference type="PROSITE" id="PS00065">
    <property type="entry name" value="D_2_HYDROXYACID_DH_1"/>
    <property type="match status" value="1"/>
</dbReference>
<dbReference type="GO" id="GO:0030267">
    <property type="term" value="F:glyoxylate reductase (NADPH) activity"/>
    <property type="evidence" value="ECO:0007669"/>
    <property type="project" value="TreeGrafter"/>
</dbReference>
<dbReference type="PANTHER" id="PTHR10996">
    <property type="entry name" value="2-HYDROXYACID DEHYDROGENASE-RELATED"/>
    <property type="match status" value="1"/>
</dbReference>
<name>A0A2N5C246_9BURK</name>
<gene>
    <name evidence="6" type="ORF">CYJ10_33170</name>
</gene>
<dbReference type="InterPro" id="IPR006139">
    <property type="entry name" value="D-isomer_2_OHA_DH_cat_dom"/>
</dbReference>
<dbReference type="SUPFAM" id="SSF51735">
    <property type="entry name" value="NAD(P)-binding Rossmann-fold domains"/>
    <property type="match status" value="1"/>
</dbReference>
<dbReference type="GO" id="GO:0051287">
    <property type="term" value="F:NAD binding"/>
    <property type="evidence" value="ECO:0007669"/>
    <property type="project" value="InterPro"/>
</dbReference>
<organism evidence="6 7">
    <name type="scientific">Cupriavidus pauculus</name>
    <dbReference type="NCBI Taxonomy" id="82633"/>
    <lineage>
        <taxon>Bacteria</taxon>
        <taxon>Pseudomonadati</taxon>
        <taxon>Pseudomonadota</taxon>
        <taxon>Betaproteobacteria</taxon>
        <taxon>Burkholderiales</taxon>
        <taxon>Burkholderiaceae</taxon>
        <taxon>Cupriavidus</taxon>
    </lineage>
</organism>
<evidence type="ECO:0000256" key="2">
    <source>
        <dbReference type="ARBA" id="ARBA00023027"/>
    </source>
</evidence>
<dbReference type="PANTHER" id="PTHR10996:SF178">
    <property type="entry name" value="2-HYDROXYACID DEHYDROGENASE YGL185C-RELATED"/>
    <property type="match status" value="1"/>
</dbReference>
<dbReference type="InterPro" id="IPR029752">
    <property type="entry name" value="D-isomer_DH_CS1"/>
</dbReference>
<dbReference type="Pfam" id="PF00389">
    <property type="entry name" value="2-Hacid_dh"/>
    <property type="match status" value="1"/>
</dbReference>
<dbReference type="InterPro" id="IPR050223">
    <property type="entry name" value="D-isomer_2-hydroxyacid_DH"/>
</dbReference>
<keyword evidence="2" id="KW-0520">NAD</keyword>
<dbReference type="AlphaFoldDB" id="A0A2N5C246"/>
<dbReference type="GO" id="GO:0016618">
    <property type="term" value="F:hydroxypyruvate reductase [NAD(P)H] activity"/>
    <property type="evidence" value="ECO:0007669"/>
    <property type="project" value="TreeGrafter"/>
</dbReference>
<dbReference type="EMBL" id="PJRP01000032">
    <property type="protein sequence ID" value="PLP96293.1"/>
    <property type="molecule type" value="Genomic_DNA"/>
</dbReference>
<keyword evidence="1 3" id="KW-0560">Oxidoreductase</keyword>
<feature type="domain" description="D-isomer specific 2-hydroxyacid dehydrogenase NAD-binding" evidence="5">
    <location>
        <begin position="122"/>
        <end position="296"/>
    </location>
</feature>
<dbReference type="InterPro" id="IPR006140">
    <property type="entry name" value="D-isomer_DH_NAD-bd"/>
</dbReference>
<reference evidence="6 7" key="1">
    <citation type="submission" date="2017-12" db="EMBL/GenBank/DDBJ databases">
        <title>Genome sequence of the active heterotrophic nitrifier-denitrifier, Cupriavidus pauculus UM1.</title>
        <authorList>
            <person name="Putonti C."/>
            <person name="Castignetti D."/>
        </authorList>
    </citation>
    <scope>NUCLEOTIDE SEQUENCE [LARGE SCALE GENOMIC DNA]</scope>
    <source>
        <strain evidence="6 7">UM1</strain>
    </source>
</reference>
<comment type="caution">
    <text evidence="6">The sequence shown here is derived from an EMBL/GenBank/DDBJ whole genome shotgun (WGS) entry which is preliminary data.</text>
</comment>
<dbReference type="GO" id="GO:0005829">
    <property type="term" value="C:cytosol"/>
    <property type="evidence" value="ECO:0007669"/>
    <property type="project" value="TreeGrafter"/>
</dbReference>
<evidence type="ECO:0000256" key="3">
    <source>
        <dbReference type="RuleBase" id="RU003719"/>
    </source>
</evidence>
<sequence>MPANSAAAGPGSRPHVLLTDPIVPDAHARLAAEVDVETLPPGLAGEASDRALYERISQYDGLIVRRQLPGDLFERAHRLRAVVRHGVGTDFIPVDRATAHGIPVANTPDTNANAVAEYVMSGLLAMTRRLADFDAAVRHGDWDRRMAAGEQSRELRGATLGIIGFGAIGRRVAEIAGAGFGMKLVSHTATPAKLPPHVSPADLPTLFAHSDFIVVACPLTATTRGMIDKALLAHARPTTVLVNVARGPIVRQDDLVDALKAGRLGGAVLDVHAQHPLPADSPLRALPNVLLTPHLAGLTQDASMAMGLAAVDTMLALLRGEHPRNIVNPEFNAVNKETT</sequence>
<dbReference type="OrthoDB" id="9805416at2"/>
<evidence type="ECO:0000313" key="7">
    <source>
        <dbReference type="Proteomes" id="UP000234341"/>
    </source>
</evidence>
<evidence type="ECO:0000259" key="5">
    <source>
        <dbReference type="Pfam" id="PF02826"/>
    </source>
</evidence>